<protein>
    <recommendedName>
        <fullName evidence="1">FAR1 domain-containing protein</fullName>
    </recommendedName>
</protein>
<feature type="domain" description="FAR1" evidence="1">
    <location>
        <begin position="112"/>
        <end position="201"/>
    </location>
</feature>
<reference evidence="2 3" key="1">
    <citation type="journal article" date="2023" name="Plants (Basel)">
        <title>Bridging the Gap: Combining Genomics and Transcriptomics Approaches to Understand Stylosanthes scabra, an Orphan Legume from the Brazilian Caatinga.</title>
        <authorList>
            <person name="Ferreira-Neto J.R.C."/>
            <person name="da Silva M.D."/>
            <person name="Binneck E."/>
            <person name="de Melo N.F."/>
            <person name="da Silva R.H."/>
            <person name="de Melo A.L.T.M."/>
            <person name="Pandolfi V."/>
            <person name="Bustamante F.O."/>
            <person name="Brasileiro-Vidal A.C."/>
            <person name="Benko-Iseppon A.M."/>
        </authorList>
    </citation>
    <scope>NUCLEOTIDE SEQUENCE [LARGE SCALE GENOMIC DNA]</scope>
    <source>
        <tissue evidence="2">Leaves</tissue>
    </source>
</reference>
<dbReference type="PANTHER" id="PTHR46328">
    <property type="entry name" value="FAR-RED IMPAIRED RESPONSIVE (FAR1) FAMILY PROTEIN-RELATED"/>
    <property type="match status" value="1"/>
</dbReference>
<proteinExistence type="predicted"/>
<organism evidence="2 3">
    <name type="scientific">Stylosanthes scabra</name>
    <dbReference type="NCBI Taxonomy" id="79078"/>
    <lineage>
        <taxon>Eukaryota</taxon>
        <taxon>Viridiplantae</taxon>
        <taxon>Streptophyta</taxon>
        <taxon>Embryophyta</taxon>
        <taxon>Tracheophyta</taxon>
        <taxon>Spermatophyta</taxon>
        <taxon>Magnoliopsida</taxon>
        <taxon>eudicotyledons</taxon>
        <taxon>Gunneridae</taxon>
        <taxon>Pentapetalae</taxon>
        <taxon>rosids</taxon>
        <taxon>fabids</taxon>
        <taxon>Fabales</taxon>
        <taxon>Fabaceae</taxon>
        <taxon>Papilionoideae</taxon>
        <taxon>50 kb inversion clade</taxon>
        <taxon>dalbergioids sensu lato</taxon>
        <taxon>Dalbergieae</taxon>
        <taxon>Pterocarpus clade</taxon>
        <taxon>Stylosanthes</taxon>
    </lineage>
</organism>
<dbReference type="PANTHER" id="PTHR46328:SF26">
    <property type="entry name" value="FAR1 DNA-BINDING DOMAIN PROTEIN"/>
    <property type="match status" value="1"/>
</dbReference>
<gene>
    <name evidence="2" type="ORF">PIB30_116720</name>
</gene>
<name>A0ABU6UQJ5_9FABA</name>
<dbReference type="Pfam" id="PF03101">
    <property type="entry name" value="FAR1"/>
    <property type="match status" value="1"/>
</dbReference>
<sequence length="255" mass="29160">MASCSRVDQGTCEWDEVRISNWFGQEGSTAGEQEDTYDMGGEIRVELLKPEGDGEAVVEEAMYDLAGDGAESFMNTDGMDGRASEPIIANEEIRAEDVLQMEFSTPEEASGFYDNYSKVKGFAARQGKKIRNNAGEIVRYTFVCNRQGYIEKKWLEKEDRKREHKVITRCGFLAELRIKRKDGSGKWYVSRFVDEHNHDLRPGKFVNYLSRHRKILEVEVAHLTSMRDIGIRIPKIYELFAAHRGVRGAVWVGFE</sequence>
<dbReference type="EMBL" id="JASCZI010121962">
    <property type="protein sequence ID" value="MED6163399.1"/>
    <property type="molecule type" value="Genomic_DNA"/>
</dbReference>
<accession>A0ABU6UQJ5</accession>
<keyword evidence="3" id="KW-1185">Reference proteome</keyword>
<comment type="caution">
    <text evidence="2">The sequence shown here is derived from an EMBL/GenBank/DDBJ whole genome shotgun (WGS) entry which is preliminary data.</text>
</comment>
<dbReference type="InterPro" id="IPR004330">
    <property type="entry name" value="FAR1_DNA_bnd_dom"/>
</dbReference>
<evidence type="ECO:0000313" key="3">
    <source>
        <dbReference type="Proteomes" id="UP001341840"/>
    </source>
</evidence>
<evidence type="ECO:0000259" key="1">
    <source>
        <dbReference type="Pfam" id="PF03101"/>
    </source>
</evidence>
<dbReference type="Proteomes" id="UP001341840">
    <property type="component" value="Unassembled WGS sequence"/>
</dbReference>
<evidence type="ECO:0000313" key="2">
    <source>
        <dbReference type="EMBL" id="MED6163399.1"/>
    </source>
</evidence>